<dbReference type="Proteomes" id="UP000234681">
    <property type="component" value="Chromosome 17"/>
</dbReference>
<organism evidence="1 2">
    <name type="scientific">Rattus norvegicus</name>
    <name type="common">Rat</name>
    <dbReference type="NCBI Taxonomy" id="10116"/>
    <lineage>
        <taxon>Eukaryota</taxon>
        <taxon>Metazoa</taxon>
        <taxon>Chordata</taxon>
        <taxon>Craniata</taxon>
        <taxon>Vertebrata</taxon>
        <taxon>Euteleostomi</taxon>
        <taxon>Mammalia</taxon>
        <taxon>Eutheria</taxon>
        <taxon>Euarchontoglires</taxon>
        <taxon>Glires</taxon>
        <taxon>Rodentia</taxon>
        <taxon>Myomorpha</taxon>
        <taxon>Muroidea</taxon>
        <taxon>Muridae</taxon>
        <taxon>Murinae</taxon>
        <taxon>Rattus</taxon>
    </lineage>
</organism>
<sequence length="35" mass="3817">MVLFAECLLHVQEALGSRSSTAGNQAGWCRPVTRK</sequence>
<reference evidence="2" key="1">
    <citation type="submission" date="2005-09" db="EMBL/GenBank/DDBJ databases">
        <authorList>
            <person name="Mural R.J."/>
            <person name="Li P.W."/>
            <person name="Adams M.D."/>
            <person name="Amanatides P.G."/>
            <person name="Baden-Tillson H."/>
            <person name="Barnstead M."/>
            <person name="Chin S.H."/>
            <person name="Dew I."/>
            <person name="Evans C.A."/>
            <person name="Ferriera S."/>
            <person name="Flanigan M."/>
            <person name="Fosler C."/>
            <person name="Glodek A."/>
            <person name="Gu Z."/>
            <person name="Holt R.A."/>
            <person name="Jennings D."/>
            <person name="Kraft C.L."/>
            <person name="Lu F."/>
            <person name="Nguyen T."/>
            <person name="Nusskern D.R."/>
            <person name="Pfannkoch C.M."/>
            <person name="Sitter C."/>
            <person name="Sutton G.G."/>
            <person name="Venter J.C."/>
            <person name="Wang Z."/>
            <person name="Woodage T."/>
            <person name="Zheng X.H."/>
            <person name="Zhong F."/>
        </authorList>
    </citation>
    <scope>NUCLEOTIDE SEQUENCE [LARGE SCALE GENOMIC DNA]</scope>
    <source>
        <strain>BN</strain>
        <strain evidence="2">Sprague-Dawley</strain>
    </source>
</reference>
<dbReference type="AlphaFoldDB" id="A6KN14"/>
<accession>A6KN14</accession>
<proteinExistence type="predicted"/>
<protein>
    <submittedName>
        <fullName evidence="1">RCG30542</fullName>
    </submittedName>
</protein>
<name>A6KN14_RAT</name>
<dbReference type="EMBL" id="CH474071">
    <property type="protein sequence ID" value="EDM06965.1"/>
    <property type="molecule type" value="Genomic_DNA"/>
</dbReference>
<evidence type="ECO:0000313" key="2">
    <source>
        <dbReference type="Proteomes" id="UP000234681"/>
    </source>
</evidence>
<evidence type="ECO:0000313" key="1">
    <source>
        <dbReference type="EMBL" id="EDM06965.1"/>
    </source>
</evidence>
<gene>
    <name evidence="1" type="ORF">rCG_30542</name>
</gene>